<sequence>MEPHPGEWIDRSEYQGMLAIGIIATYYASIPYSSISDGEIAVFGGFNDSPPVSVAFIWGDR</sequence>
<dbReference type="EMBL" id="SJPW01000007">
    <property type="protein sequence ID" value="TWU47324.1"/>
    <property type="molecule type" value="Genomic_DNA"/>
</dbReference>
<gene>
    <name evidence="1" type="ORF">Poly51_51240</name>
</gene>
<accession>A0A5C6EFS3</accession>
<proteinExistence type="predicted"/>
<dbReference type="Proteomes" id="UP000318288">
    <property type="component" value="Unassembled WGS sequence"/>
</dbReference>
<organism evidence="1 2">
    <name type="scientific">Rubripirellula tenax</name>
    <dbReference type="NCBI Taxonomy" id="2528015"/>
    <lineage>
        <taxon>Bacteria</taxon>
        <taxon>Pseudomonadati</taxon>
        <taxon>Planctomycetota</taxon>
        <taxon>Planctomycetia</taxon>
        <taxon>Pirellulales</taxon>
        <taxon>Pirellulaceae</taxon>
        <taxon>Rubripirellula</taxon>
    </lineage>
</organism>
<evidence type="ECO:0000313" key="1">
    <source>
        <dbReference type="EMBL" id="TWU47324.1"/>
    </source>
</evidence>
<keyword evidence="2" id="KW-1185">Reference proteome</keyword>
<name>A0A5C6EFS3_9BACT</name>
<comment type="caution">
    <text evidence="1">The sequence shown here is derived from an EMBL/GenBank/DDBJ whole genome shotgun (WGS) entry which is preliminary data.</text>
</comment>
<evidence type="ECO:0000313" key="2">
    <source>
        <dbReference type="Proteomes" id="UP000318288"/>
    </source>
</evidence>
<protein>
    <submittedName>
        <fullName evidence="1">Uncharacterized protein</fullName>
    </submittedName>
</protein>
<reference evidence="1 2" key="1">
    <citation type="submission" date="2019-02" db="EMBL/GenBank/DDBJ databases">
        <title>Deep-cultivation of Planctomycetes and their phenomic and genomic characterization uncovers novel biology.</title>
        <authorList>
            <person name="Wiegand S."/>
            <person name="Jogler M."/>
            <person name="Boedeker C."/>
            <person name="Pinto D."/>
            <person name="Vollmers J."/>
            <person name="Rivas-Marin E."/>
            <person name="Kohn T."/>
            <person name="Peeters S.H."/>
            <person name="Heuer A."/>
            <person name="Rast P."/>
            <person name="Oberbeckmann S."/>
            <person name="Bunk B."/>
            <person name="Jeske O."/>
            <person name="Meyerdierks A."/>
            <person name="Storesund J.E."/>
            <person name="Kallscheuer N."/>
            <person name="Luecker S."/>
            <person name="Lage O.M."/>
            <person name="Pohl T."/>
            <person name="Merkel B.J."/>
            <person name="Hornburger P."/>
            <person name="Mueller R.-W."/>
            <person name="Bruemmer F."/>
            <person name="Labrenz M."/>
            <person name="Spormann A.M."/>
            <person name="Op Den Camp H."/>
            <person name="Overmann J."/>
            <person name="Amann R."/>
            <person name="Jetten M.S.M."/>
            <person name="Mascher T."/>
            <person name="Medema M.H."/>
            <person name="Devos D.P."/>
            <person name="Kaster A.-K."/>
            <person name="Ovreas L."/>
            <person name="Rohde M."/>
            <person name="Galperin M.Y."/>
            <person name="Jogler C."/>
        </authorList>
    </citation>
    <scope>NUCLEOTIDE SEQUENCE [LARGE SCALE GENOMIC DNA]</scope>
    <source>
        <strain evidence="1 2">Poly51</strain>
    </source>
</reference>
<dbReference type="AlphaFoldDB" id="A0A5C6EFS3"/>